<proteinExistence type="predicted"/>
<reference evidence="3 4" key="1">
    <citation type="submission" date="2021-03" db="EMBL/GenBank/DDBJ databases">
        <authorList>
            <person name="Kim M.K."/>
        </authorList>
    </citation>
    <scope>NUCLEOTIDE SEQUENCE [LARGE SCALE GENOMIC DNA]</scope>
    <source>
        <strain evidence="3 4">BT442</strain>
    </source>
</reference>
<evidence type="ECO:0000313" key="4">
    <source>
        <dbReference type="Proteomes" id="UP000664369"/>
    </source>
</evidence>
<feature type="region of interest" description="Disordered" evidence="2">
    <location>
        <begin position="15"/>
        <end position="56"/>
    </location>
</feature>
<dbReference type="RefSeq" id="WP_208173124.1">
    <property type="nucleotide sequence ID" value="NZ_JAGETZ010000001.1"/>
</dbReference>
<feature type="compositionally biased region" description="Polar residues" evidence="2">
    <location>
        <begin position="16"/>
        <end position="40"/>
    </location>
</feature>
<organism evidence="3 4">
    <name type="scientific">Hymenobacter negativus</name>
    <dbReference type="NCBI Taxonomy" id="2795026"/>
    <lineage>
        <taxon>Bacteria</taxon>
        <taxon>Pseudomonadati</taxon>
        <taxon>Bacteroidota</taxon>
        <taxon>Cytophagia</taxon>
        <taxon>Cytophagales</taxon>
        <taxon>Hymenobacteraceae</taxon>
        <taxon>Hymenobacter</taxon>
    </lineage>
</organism>
<keyword evidence="4" id="KW-1185">Reference proteome</keyword>
<comment type="caution">
    <text evidence="3">The sequence shown here is derived from an EMBL/GenBank/DDBJ whole genome shotgun (WGS) entry which is preliminary data.</text>
</comment>
<evidence type="ECO:0000256" key="2">
    <source>
        <dbReference type="SAM" id="MobiDB-lite"/>
    </source>
</evidence>
<feature type="compositionally biased region" description="Polar residues" evidence="2">
    <location>
        <begin position="47"/>
        <end position="56"/>
    </location>
</feature>
<evidence type="ECO:0000256" key="1">
    <source>
        <dbReference type="SAM" id="Coils"/>
    </source>
</evidence>
<dbReference type="Proteomes" id="UP000664369">
    <property type="component" value="Unassembled WGS sequence"/>
</dbReference>
<gene>
    <name evidence="3" type="ORF">J4E00_00885</name>
</gene>
<dbReference type="EMBL" id="JAGETZ010000001">
    <property type="protein sequence ID" value="MBO2007585.1"/>
    <property type="molecule type" value="Genomic_DNA"/>
</dbReference>
<protein>
    <submittedName>
        <fullName evidence="3">Uncharacterized protein</fullName>
    </submittedName>
</protein>
<feature type="coiled-coil region" evidence="1">
    <location>
        <begin position="61"/>
        <end position="95"/>
    </location>
</feature>
<keyword evidence="1" id="KW-0175">Coiled coil</keyword>
<evidence type="ECO:0000313" key="3">
    <source>
        <dbReference type="EMBL" id="MBO2007585.1"/>
    </source>
</evidence>
<sequence length="107" mass="11562">MNLHWLITGQGEHFLSDSSASTTQTGNFNQAGNSNKQTIKGNKGGVQANSGGNNTINNVELSNCKRDLAAAIKEVELLRQQLTMAQALLEAKEETLSLLRAGHNRQN</sequence>
<accession>A0ABS3QA49</accession>
<name>A0ABS3QA49_9BACT</name>